<dbReference type="OrthoDB" id="674948at2759"/>
<keyword evidence="2" id="KW-1185">Reference proteome</keyword>
<protein>
    <recommendedName>
        <fullName evidence="3">NAD(P)-binding protein</fullName>
    </recommendedName>
</protein>
<dbReference type="EMBL" id="KV419409">
    <property type="protein sequence ID" value="KZS92731.1"/>
    <property type="molecule type" value="Genomic_DNA"/>
</dbReference>
<dbReference type="STRING" id="1314777.A0A164TXS0"/>
<sequence length="315" mass="34763">MAFAALAECFSAFAPSSLKTYSSLRSPDDVEILILGSGWTGTFLIPLLKENGVSFAATSRSGSGGTIKFAFDLDSESSDAFEVLPNAKTVVIVFPIYEKGGSEKLTKSYLETHPESSPLFVQLGSTGIWNGDRTFQPDEKKRSIWYDRHSPYNPTNKRALAEDELLALHPQVKATVLELCGLWGGSRSMRNYVDRVAPTKEALKARGSIHLIHGIDVARAILAVHNEPEKAVNNRWLVTDGRVYDWWDLASAWGTGGADGKDKPLRGPQPGWVRELMDEEGIRALPRTPEQLGNALDSREFWNTFNLSPAKARVE</sequence>
<organism evidence="1 2">
    <name type="scientific">Sistotremastrum niveocremeum HHB9708</name>
    <dbReference type="NCBI Taxonomy" id="1314777"/>
    <lineage>
        <taxon>Eukaryota</taxon>
        <taxon>Fungi</taxon>
        <taxon>Dikarya</taxon>
        <taxon>Basidiomycota</taxon>
        <taxon>Agaricomycotina</taxon>
        <taxon>Agaricomycetes</taxon>
        <taxon>Sistotremastrales</taxon>
        <taxon>Sistotremastraceae</taxon>
        <taxon>Sertulicium</taxon>
        <taxon>Sertulicium niveocremeum</taxon>
    </lineage>
</organism>
<proteinExistence type="predicted"/>
<evidence type="ECO:0008006" key="3">
    <source>
        <dbReference type="Google" id="ProtNLM"/>
    </source>
</evidence>
<dbReference type="AlphaFoldDB" id="A0A164TXS0"/>
<dbReference type="Proteomes" id="UP000076722">
    <property type="component" value="Unassembled WGS sequence"/>
</dbReference>
<dbReference type="SUPFAM" id="SSF51735">
    <property type="entry name" value="NAD(P)-binding Rossmann-fold domains"/>
    <property type="match status" value="1"/>
</dbReference>
<evidence type="ECO:0000313" key="2">
    <source>
        <dbReference type="Proteomes" id="UP000076722"/>
    </source>
</evidence>
<dbReference type="PANTHER" id="PTHR40129">
    <property type="entry name" value="KETOPANTOATE REDUCTASE N-TERMINAL DOMAIN-CONTAINING PROTEIN"/>
    <property type="match status" value="1"/>
</dbReference>
<dbReference type="InterPro" id="IPR036291">
    <property type="entry name" value="NAD(P)-bd_dom_sf"/>
</dbReference>
<dbReference type="PANTHER" id="PTHR40129:SF2">
    <property type="entry name" value="KETOPANTOATE REDUCTASE N-TERMINAL DOMAIN-CONTAINING PROTEIN"/>
    <property type="match status" value="1"/>
</dbReference>
<evidence type="ECO:0000313" key="1">
    <source>
        <dbReference type="EMBL" id="KZS92731.1"/>
    </source>
</evidence>
<accession>A0A164TXS0</accession>
<dbReference type="Gene3D" id="3.40.50.720">
    <property type="entry name" value="NAD(P)-binding Rossmann-like Domain"/>
    <property type="match status" value="1"/>
</dbReference>
<gene>
    <name evidence="1" type="ORF">SISNIDRAFT_474658</name>
</gene>
<reference evidence="1 2" key="1">
    <citation type="journal article" date="2016" name="Mol. Biol. Evol.">
        <title>Comparative Genomics of Early-Diverging Mushroom-Forming Fungi Provides Insights into the Origins of Lignocellulose Decay Capabilities.</title>
        <authorList>
            <person name="Nagy L.G."/>
            <person name="Riley R."/>
            <person name="Tritt A."/>
            <person name="Adam C."/>
            <person name="Daum C."/>
            <person name="Floudas D."/>
            <person name="Sun H."/>
            <person name="Yadav J.S."/>
            <person name="Pangilinan J."/>
            <person name="Larsson K.H."/>
            <person name="Matsuura K."/>
            <person name="Barry K."/>
            <person name="Labutti K."/>
            <person name="Kuo R."/>
            <person name="Ohm R.A."/>
            <person name="Bhattacharya S.S."/>
            <person name="Shirouzu T."/>
            <person name="Yoshinaga Y."/>
            <person name="Martin F.M."/>
            <person name="Grigoriev I.V."/>
            <person name="Hibbett D.S."/>
        </authorList>
    </citation>
    <scope>NUCLEOTIDE SEQUENCE [LARGE SCALE GENOMIC DNA]</scope>
    <source>
        <strain evidence="1 2">HHB9708</strain>
    </source>
</reference>
<name>A0A164TXS0_9AGAM</name>